<dbReference type="PROSITE" id="PS50164">
    <property type="entry name" value="GIY_YIG"/>
    <property type="match status" value="1"/>
</dbReference>
<keyword evidence="4" id="KW-1185">Reference proteome</keyword>
<dbReference type="InterPro" id="IPR050190">
    <property type="entry name" value="UPF0213_domain"/>
</dbReference>
<dbReference type="CDD" id="cd10456">
    <property type="entry name" value="GIY-YIG_UPF0213"/>
    <property type="match status" value="1"/>
</dbReference>
<name>A0A3N6WJP1_9ACTN</name>
<feature type="domain" description="GIY-YIG" evidence="2">
    <location>
        <begin position="1"/>
        <end position="75"/>
    </location>
</feature>
<evidence type="ECO:0000259" key="2">
    <source>
        <dbReference type="PROSITE" id="PS50164"/>
    </source>
</evidence>
<dbReference type="EMBL" id="RQJX01000029">
    <property type="protein sequence ID" value="RQN01995.1"/>
    <property type="molecule type" value="Genomic_DNA"/>
</dbReference>
<dbReference type="AlphaFoldDB" id="A0A3N6WJP1"/>
<accession>A0A3N6WJP1</accession>
<dbReference type="RefSeq" id="WP_124237977.1">
    <property type="nucleotide sequence ID" value="NZ_JBHUFI010000010.1"/>
</dbReference>
<dbReference type="OrthoDB" id="9797095at2"/>
<dbReference type="PANTHER" id="PTHR34477:SF1">
    <property type="entry name" value="UPF0213 PROTEIN YHBQ"/>
    <property type="match status" value="1"/>
</dbReference>
<sequence length="95" mass="11199">MAWIYILECSDGSYYVGSTRDMERRLWQHQRGEGAVYTRSRLPVRLAFAHQCESPAEAFWLEKRIQKWSRAKREALIRGDFDALPALAKKPSRRK</sequence>
<protein>
    <submittedName>
        <fullName evidence="3">GIY-YIG nuclease family protein</fullName>
    </submittedName>
</protein>
<organism evidence="3 4">
    <name type="scientific">Aeromicrobium camelliae</name>
    <dbReference type="NCBI Taxonomy" id="1538144"/>
    <lineage>
        <taxon>Bacteria</taxon>
        <taxon>Bacillati</taxon>
        <taxon>Actinomycetota</taxon>
        <taxon>Actinomycetes</taxon>
        <taxon>Propionibacteriales</taxon>
        <taxon>Nocardioidaceae</taxon>
        <taxon>Aeromicrobium</taxon>
    </lineage>
</organism>
<dbReference type="Proteomes" id="UP000275225">
    <property type="component" value="Unassembled WGS sequence"/>
</dbReference>
<dbReference type="InterPro" id="IPR035901">
    <property type="entry name" value="GIY-YIG_endonuc_sf"/>
</dbReference>
<proteinExistence type="inferred from homology"/>
<evidence type="ECO:0000313" key="4">
    <source>
        <dbReference type="Proteomes" id="UP000275225"/>
    </source>
</evidence>
<dbReference type="PANTHER" id="PTHR34477">
    <property type="entry name" value="UPF0213 PROTEIN YHBQ"/>
    <property type="match status" value="1"/>
</dbReference>
<dbReference type="SUPFAM" id="SSF82771">
    <property type="entry name" value="GIY-YIG endonuclease"/>
    <property type="match status" value="1"/>
</dbReference>
<dbReference type="Pfam" id="PF01541">
    <property type="entry name" value="GIY-YIG"/>
    <property type="match status" value="1"/>
</dbReference>
<evidence type="ECO:0000256" key="1">
    <source>
        <dbReference type="ARBA" id="ARBA00007435"/>
    </source>
</evidence>
<dbReference type="Gene3D" id="3.40.1440.10">
    <property type="entry name" value="GIY-YIG endonuclease"/>
    <property type="match status" value="1"/>
</dbReference>
<gene>
    <name evidence="3" type="ORF">EHW97_14985</name>
</gene>
<comment type="caution">
    <text evidence="3">The sequence shown here is derived from an EMBL/GenBank/DDBJ whole genome shotgun (WGS) entry which is preliminary data.</text>
</comment>
<evidence type="ECO:0000313" key="3">
    <source>
        <dbReference type="EMBL" id="RQN01995.1"/>
    </source>
</evidence>
<reference evidence="3 4" key="1">
    <citation type="submission" date="2018-11" db="EMBL/GenBank/DDBJ databases">
        <authorList>
            <person name="Li F."/>
        </authorList>
    </citation>
    <scope>NUCLEOTIDE SEQUENCE [LARGE SCALE GENOMIC DNA]</scope>
    <source>
        <strain evidence="3 4">YS17T</strain>
    </source>
</reference>
<dbReference type="InterPro" id="IPR000305">
    <property type="entry name" value="GIY-YIG_endonuc"/>
</dbReference>
<comment type="similarity">
    <text evidence="1">Belongs to the UPF0213 family.</text>
</comment>